<proteinExistence type="predicted"/>
<evidence type="ECO:0000313" key="2">
    <source>
        <dbReference type="Proteomes" id="UP000076858"/>
    </source>
</evidence>
<dbReference type="OrthoDB" id="6778822at2759"/>
<protein>
    <submittedName>
        <fullName evidence="1">Uncharacterized protein</fullName>
    </submittedName>
</protein>
<comment type="caution">
    <text evidence="1">The sequence shown here is derived from an EMBL/GenBank/DDBJ whole genome shotgun (WGS) entry which is preliminary data.</text>
</comment>
<keyword evidence="2" id="KW-1185">Reference proteome</keyword>
<dbReference type="AlphaFoldDB" id="A0A164DZW1"/>
<sequence>DLLFNGKKLVCNNQRLNPYVDGMYDGYWRRMEYPRKPLDPGKKWEKIEVEQKEATIRRIKNEDCLDGWKDVADNLIIFDHNNILRVYSYEEDVANGWRYFALEPYSATLYEYCNGEYNGPMPNESQVLYQI</sequence>
<accession>A0A164DZW1</accession>
<dbReference type="Proteomes" id="UP000076858">
    <property type="component" value="Unassembled WGS sequence"/>
</dbReference>
<feature type="non-terminal residue" evidence="1">
    <location>
        <position position="1"/>
    </location>
</feature>
<dbReference type="EMBL" id="LRGB01025483">
    <property type="protein sequence ID" value="KZR96283.1"/>
    <property type="molecule type" value="Genomic_DNA"/>
</dbReference>
<feature type="non-terminal residue" evidence="1">
    <location>
        <position position="131"/>
    </location>
</feature>
<reference evidence="1 2" key="1">
    <citation type="submission" date="2016-03" db="EMBL/GenBank/DDBJ databases">
        <title>EvidentialGene: Evidence-directed Construction of Genes on Genomes.</title>
        <authorList>
            <person name="Gilbert D.G."/>
            <person name="Choi J.-H."/>
            <person name="Mockaitis K."/>
            <person name="Colbourne J."/>
            <person name="Pfrender M."/>
        </authorList>
    </citation>
    <scope>NUCLEOTIDE SEQUENCE [LARGE SCALE GENOMIC DNA]</scope>
    <source>
        <strain evidence="1 2">Xinb3</strain>
        <tissue evidence="1">Complete organism</tissue>
    </source>
</reference>
<organism evidence="1 2">
    <name type="scientific">Daphnia magna</name>
    <dbReference type="NCBI Taxonomy" id="35525"/>
    <lineage>
        <taxon>Eukaryota</taxon>
        <taxon>Metazoa</taxon>
        <taxon>Ecdysozoa</taxon>
        <taxon>Arthropoda</taxon>
        <taxon>Crustacea</taxon>
        <taxon>Branchiopoda</taxon>
        <taxon>Diplostraca</taxon>
        <taxon>Cladocera</taxon>
        <taxon>Anomopoda</taxon>
        <taxon>Daphniidae</taxon>
        <taxon>Daphnia</taxon>
    </lineage>
</organism>
<name>A0A164DZW1_9CRUS</name>
<evidence type="ECO:0000313" key="1">
    <source>
        <dbReference type="EMBL" id="KZR96283.1"/>
    </source>
</evidence>
<gene>
    <name evidence="1" type="ORF">APZ42_009468</name>
</gene>